<dbReference type="InterPro" id="IPR053135">
    <property type="entry name" value="AKR2_Oxidoreductase"/>
</dbReference>
<dbReference type="InterPro" id="IPR023210">
    <property type="entry name" value="NADP_OxRdtase_dom"/>
</dbReference>
<evidence type="ECO:0000313" key="2">
    <source>
        <dbReference type="EMBL" id="BCD98136.1"/>
    </source>
</evidence>
<organism evidence="2 3">
    <name type="scientific">Marinagarivorans cellulosilyticus</name>
    <dbReference type="NCBI Taxonomy" id="2721545"/>
    <lineage>
        <taxon>Bacteria</taxon>
        <taxon>Pseudomonadati</taxon>
        <taxon>Pseudomonadota</taxon>
        <taxon>Gammaproteobacteria</taxon>
        <taxon>Cellvibrionales</taxon>
        <taxon>Cellvibrionaceae</taxon>
        <taxon>Marinagarivorans</taxon>
    </lineage>
</organism>
<dbReference type="AlphaFoldDB" id="A0AAN1WIB3"/>
<dbReference type="PANTHER" id="PTHR43312">
    <property type="entry name" value="D-THREO-ALDOSE 1-DEHYDROGENASE"/>
    <property type="match status" value="1"/>
</dbReference>
<evidence type="ECO:0000259" key="1">
    <source>
        <dbReference type="Pfam" id="PF00248"/>
    </source>
</evidence>
<accession>A0AAN1WIB3</accession>
<dbReference type="SUPFAM" id="SSF51430">
    <property type="entry name" value="NAD(P)-linked oxidoreductase"/>
    <property type="match status" value="1"/>
</dbReference>
<name>A0AAN1WIB3_9GAMM</name>
<gene>
    <name evidence="2" type="ORF">MARGE09_P2337</name>
</gene>
<dbReference type="RefSeq" id="WP_236982293.1">
    <property type="nucleotide sequence ID" value="NZ_AP023086.1"/>
</dbReference>
<dbReference type="Pfam" id="PF00248">
    <property type="entry name" value="Aldo_ket_red"/>
    <property type="match status" value="1"/>
</dbReference>
<dbReference type="Gene3D" id="3.20.20.100">
    <property type="entry name" value="NADP-dependent oxidoreductase domain"/>
    <property type="match status" value="1"/>
</dbReference>
<dbReference type="EMBL" id="AP023086">
    <property type="protein sequence ID" value="BCD98136.1"/>
    <property type="molecule type" value="Genomic_DNA"/>
</dbReference>
<proteinExistence type="predicted"/>
<protein>
    <recommendedName>
        <fullName evidence="1">NADP-dependent oxidoreductase domain-containing protein</fullName>
    </recommendedName>
</protein>
<sequence>MEQRLLGKSGIATSVIGLDGRSLSGEYGPLDNVMAFTVLAEADRSGVSFWNTADVYGDGLSETRTGAWNAFNPANRVIATKVGRNNELYPARHQYDRMRRSLEGSLQRMNVDCLELVHLHQLDAKMLQGDQVWRWLEDFRAEGLLRHYGVSVQTPEQGLLCLDKPGLTSIEIVFNLFRQEAAETLLPAAAKVGVGIIACQPLASGLLADKLTALSQFDARDYRNPSNAESRAVLGLPYGGFSLPEGLKAVEQLKALDLAPHLALYQLALRWVLDHREVSSAVVGVSSYEQLHHNVAVAALPPLSWDIHQRLRELPQRLALGPQDIAVPA</sequence>
<reference evidence="2 3" key="1">
    <citation type="journal article" date="2022" name="IScience">
        <title>An ultrasensitive nanofiber-based assay for enzymatic hydrolysis and deep-sea microbial degradation of cellulose.</title>
        <authorList>
            <person name="Tsudome M."/>
            <person name="Tachioka M."/>
            <person name="Miyazaki M."/>
            <person name="Uchimura K."/>
            <person name="Tsuda M."/>
            <person name="Takaki Y."/>
            <person name="Deguchi S."/>
        </authorList>
    </citation>
    <scope>NUCLEOTIDE SEQUENCE [LARGE SCALE GENOMIC DNA]</scope>
    <source>
        <strain evidence="2 3">GE09</strain>
    </source>
</reference>
<dbReference type="Proteomes" id="UP001320119">
    <property type="component" value="Chromosome"/>
</dbReference>
<dbReference type="KEGG" id="marq:MARGE09_P2337"/>
<feature type="domain" description="NADP-dependent oxidoreductase" evidence="1">
    <location>
        <begin position="21"/>
        <end position="313"/>
    </location>
</feature>
<keyword evidence="3" id="KW-1185">Reference proteome</keyword>
<evidence type="ECO:0000313" key="3">
    <source>
        <dbReference type="Proteomes" id="UP001320119"/>
    </source>
</evidence>
<dbReference type="InterPro" id="IPR036812">
    <property type="entry name" value="NAD(P)_OxRdtase_dom_sf"/>
</dbReference>
<dbReference type="PANTHER" id="PTHR43312:SF1">
    <property type="entry name" value="NADP-DEPENDENT OXIDOREDUCTASE DOMAIN-CONTAINING PROTEIN"/>
    <property type="match status" value="1"/>
</dbReference>